<reference evidence="1 2" key="1">
    <citation type="journal article" date="2007" name="Environ. Microbiol.">
        <title>Genomic and structural analysis of Syn9, a cyanophage infecting marine Prochlorococcus and Synechococcus.</title>
        <authorList>
            <person name="Weigele P.R."/>
            <person name="Pope W.H."/>
            <person name="Pedulla M.L."/>
            <person name="Houtz J.M."/>
            <person name="Smith A.L."/>
            <person name="Conway J.F."/>
            <person name="King J."/>
            <person name="Hatfull G.F."/>
            <person name="Lawrence J.G."/>
            <person name="Hendrix R.W."/>
        </authorList>
    </citation>
    <scope>NUCLEOTIDE SEQUENCE</scope>
</reference>
<dbReference type="OrthoDB" id="20595at10239"/>
<evidence type="ECO:0000313" key="1">
    <source>
        <dbReference type="EMBL" id="ABA47040.1"/>
    </source>
</evidence>
<organismHost>
    <name type="scientific">Synechococcus</name>
    <dbReference type="NCBI Taxonomy" id="1129"/>
</organismHost>
<dbReference type="KEGG" id="vg:4239165"/>
<organism evidence="1 2">
    <name type="scientific">Synechococcus phage syn9</name>
    <dbReference type="NCBI Taxonomy" id="382359"/>
    <lineage>
        <taxon>Viruses</taxon>
        <taxon>Duplodnaviria</taxon>
        <taxon>Heunggongvirae</taxon>
        <taxon>Uroviricota</taxon>
        <taxon>Caudoviricetes</taxon>
        <taxon>Pantevenvirales</taxon>
        <taxon>Kyanoviridae</taxon>
        <taxon>Ormenosvirus</taxon>
        <taxon>Ormenosvirus syn9</taxon>
    </lineage>
</organism>
<dbReference type="Proteomes" id="UP000000909">
    <property type="component" value="Segment"/>
</dbReference>
<dbReference type="GeneID" id="4239165"/>
<name>Q0QZF7_BPSYS</name>
<dbReference type="RefSeq" id="YP_717738.1">
    <property type="nucleotide sequence ID" value="NC_008296.2"/>
</dbReference>
<protein>
    <submittedName>
        <fullName evidence="1">Gp71</fullName>
    </submittedName>
</protein>
<proteinExistence type="predicted"/>
<evidence type="ECO:0000313" key="2">
    <source>
        <dbReference type="Proteomes" id="UP000000909"/>
    </source>
</evidence>
<dbReference type="EMBL" id="DQ149023">
    <property type="protein sequence ID" value="ABA47040.1"/>
    <property type="molecule type" value="Genomic_DNA"/>
</dbReference>
<keyword evidence="2" id="KW-1185">Reference proteome</keyword>
<sequence length="59" mass="6901">MQHSIDNMSETLFSAMQECIKQGNNEDAISICEEWMVDGRDPEDGVYEFYFMPNFTLQN</sequence>
<accession>Q0QZF7</accession>